<proteinExistence type="predicted"/>
<keyword evidence="3" id="KW-1185">Reference proteome</keyword>
<organism evidence="2 3">
    <name type="scientific">Monilinia fructigena</name>
    <dbReference type="NCBI Taxonomy" id="38457"/>
    <lineage>
        <taxon>Eukaryota</taxon>
        <taxon>Fungi</taxon>
        <taxon>Dikarya</taxon>
        <taxon>Ascomycota</taxon>
        <taxon>Pezizomycotina</taxon>
        <taxon>Leotiomycetes</taxon>
        <taxon>Helotiales</taxon>
        <taxon>Sclerotiniaceae</taxon>
        <taxon>Monilinia</taxon>
    </lineage>
</organism>
<protein>
    <submittedName>
        <fullName evidence="2">Uncharacterized protein</fullName>
    </submittedName>
</protein>
<gene>
    <name evidence="2" type="ORF">DID88_002531</name>
</gene>
<evidence type="ECO:0000256" key="1">
    <source>
        <dbReference type="SAM" id="MobiDB-lite"/>
    </source>
</evidence>
<feature type="region of interest" description="Disordered" evidence="1">
    <location>
        <begin position="107"/>
        <end position="142"/>
    </location>
</feature>
<feature type="region of interest" description="Disordered" evidence="1">
    <location>
        <begin position="249"/>
        <end position="293"/>
    </location>
</feature>
<name>A0A395IQ72_9HELO</name>
<evidence type="ECO:0000313" key="2">
    <source>
        <dbReference type="EMBL" id="RAL62044.1"/>
    </source>
</evidence>
<reference evidence="2 3" key="1">
    <citation type="submission" date="2018-06" db="EMBL/GenBank/DDBJ databases">
        <title>Genome Sequence of the Brown Rot Fungal Pathogen Monilinia fructigena.</title>
        <authorList>
            <person name="Landi L."/>
            <person name="De Miccolis Angelini R.M."/>
            <person name="Pollastro S."/>
            <person name="Abate D."/>
            <person name="Faretra F."/>
            <person name="Romanazzi G."/>
        </authorList>
    </citation>
    <scope>NUCLEOTIDE SEQUENCE [LARGE SCALE GENOMIC DNA]</scope>
    <source>
        <strain evidence="2 3">Mfrg269</strain>
    </source>
</reference>
<evidence type="ECO:0000313" key="3">
    <source>
        <dbReference type="Proteomes" id="UP000249056"/>
    </source>
</evidence>
<sequence>MNPPLLTEVFFEIRHSTNHAEYADITPAALGVRELRKLFFVSCNYHDPEHVIIRTYSKLNDFNWNDQRSINDLNLFREAAIMEACGAVTFGAIGDPLDADKIESTIDEGSNERSAKRQKISSTIGVSHEGMHNGGEGSARAATQGGAMLANPAVGSIHLQLTAAKSKPQTPKVPFDMSHLKFQTSLGLAAQLQQSGYQLIQAEDPHFAAPQQHRQESTIQYDANHQNPHGGYYDQQGTITTTFGSEATLNTTQTKDPDQLQSGANTQAPDNGTASQSPSDNTTDEGLANFLAD</sequence>
<dbReference type="EMBL" id="QKRW01000027">
    <property type="protein sequence ID" value="RAL62044.1"/>
    <property type="molecule type" value="Genomic_DNA"/>
</dbReference>
<dbReference type="OrthoDB" id="3526483at2759"/>
<comment type="caution">
    <text evidence="2">The sequence shown here is derived from an EMBL/GenBank/DDBJ whole genome shotgun (WGS) entry which is preliminary data.</text>
</comment>
<dbReference type="AlphaFoldDB" id="A0A395IQ72"/>
<accession>A0A395IQ72</accession>
<dbReference type="Proteomes" id="UP000249056">
    <property type="component" value="Unassembled WGS sequence"/>
</dbReference>
<feature type="compositionally biased region" description="Polar residues" evidence="1">
    <location>
        <begin position="249"/>
        <end position="281"/>
    </location>
</feature>